<evidence type="ECO:0000256" key="2">
    <source>
        <dbReference type="SAM" id="Phobius"/>
    </source>
</evidence>
<dbReference type="RefSeq" id="WP_058862776.1">
    <property type="nucleotide sequence ID" value="NZ_LPXO01000008.1"/>
</dbReference>
<evidence type="ECO:0008006" key="5">
    <source>
        <dbReference type="Google" id="ProtNLM"/>
    </source>
</evidence>
<dbReference type="AlphaFoldDB" id="A0A0W7WHQ1"/>
<dbReference type="STRING" id="1685382.AVJ23_13705"/>
<evidence type="ECO:0000256" key="1">
    <source>
        <dbReference type="SAM" id="MobiDB-lite"/>
    </source>
</evidence>
<feature type="compositionally biased region" description="Basic and acidic residues" evidence="1">
    <location>
        <begin position="60"/>
        <end position="69"/>
    </location>
</feature>
<accession>A0A0W7WHQ1</accession>
<evidence type="ECO:0000313" key="4">
    <source>
        <dbReference type="Proteomes" id="UP000054396"/>
    </source>
</evidence>
<dbReference type="EMBL" id="LPXO01000008">
    <property type="protein sequence ID" value="KUF10105.1"/>
    <property type="molecule type" value="Genomic_DNA"/>
</dbReference>
<keyword evidence="4" id="KW-1185">Reference proteome</keyword>
<keyword evidence="2" id="KW-1133">Transmembrane helix</keyword>
<gene>
    <name evidence="3" type="ORF">AVJ23_13705</name>
</gene>
<comment type="caution">
    <text evidence="3">The sequence shown here is derived from an EMBL/GenBank/DDBJ whole genome shotgun (WGS) entry which is preliminary data.</text>
</comment>
<protein>
    <recommendedName>
        <fullName evidence="5">CTP synthetase</fullName>
    </recommendedName>
</protein>
<organism evidence="3 4">
    <name type="scientific">Pseudoponticoccus marisrubri</name>
    <dbReference type="NCBI Taxonomy" id="1685382"/>
    <lineage>
        <taxon>Bacteria</taxon>
        <taxon>Pseudomonadati</taxon>
        <taxon>Pseudomonadota</taxon>
        <taxon>Alphaproteobacteria</taxon>
        <taxon>Rhodobacterales</taxon>
        <taxon>Roseobacteraceae</taxon>
        <taxon>Pseudoponticoccus</taxon>
    </lineage>
</organism>
<feature type="region of interest" description="Disordered" evidence="1">
    <location>
        <begin position="60"/>
        <end position="80"/>
    </location>
</feature>
<name>A0A0W7WHQ1_9RHOB</name>
<evidence type="ECO:0000313" key="3">
    <source>
        <dbReference type="EMBL" id="KUF10105.1"/>
    </source>
</evidence>
<keyword evidence="2" id="KW-0812">Transmembrane</keyword>
<keyword evidence="2" id="KW-0472">Membrane</keyword>
<proteinExistence type="predicted"/>
<dbReference type="Proteomes" id="UP000054396">
    <property type="component" value="Unassembled WGS sequence"/>
</dbReference>
<feature type="transmembrane region" description="Helical" evidence="2">
    <location>
        <begin position="7"/>
        <end position="26"/>
    </location>
</feature>
<feature type="transmembrane region" description="Helical" evidence="2">
    <location>
        <begin position="32"/>
        <end position="50"/>
    </location>
</feature>
<dbReference type="OrthoDB" id="7870164at2"/>
<sequence>MDRLSLFLTLMTGSVITGALTIIFFASGWYAWQAIAWAAGIGFLAAWPVARLISRRIKKQDPSFPDRDPGWVPDPKAPEV</sequence>
<reference evidence="3 4" key="1">
    <citation type="submission" date="2015-12" db="EMBL/GenBank/DDBJ databases">
        <authorList>
            <person name="Shamseldin A."/>
            <person name="Moawad H."/>
            <person name="Abd El-Rahim W.M."/>
            <person name="Sadowsky M.J."/>
        </authorList>
    </citation>
    <scope>NUCLEOTIDE SEQUENCE [LARGE SCALE GENOMIC DNA]</scope>
    <source>
        <strain evidence="3 4">SJ5A-1</strain>
    </source>
</reference>